<dbReference type="Pfam" id="PF01979">
    <property type="entry name" value="Amidohydro_1"/>
    <property type="match status" value="1"/>
</dbReference>
<dbReference type="InterPro" id="IPR006680">
    <property type="entry name" value="Amidohydro-rel"/>
</dbReference>
<dbReference type="InterPro" id="IPR011059">
    <property type="entry name" value="Metal-dep_hydrolase_composite"/>
</dbReference>
<comment type="similarity">
    <text evidence="1 6">Belongs to the metallo-dependent hydrolases superfamily. Adenine deaminase family.</text>
</comment>
<evidence type="ECO:0000313" key="10">
    <source>
        <dbReference type="Proteomes" id="UP001437460"/>
    </source>
</evidence>
<evidence type="ECO:0000256" key="4">
    <source>
        <dbReference type="ARBA" id="ARBA00023211"/>
    </source>
</evidence>
<dbReference type="InterPro" id="IPR032466">
    <property type="entry name" value="Metal_Hydrolase"/>
</dbReference>
<protein>
    <recommendedName>
        <fullName evidence="2 6">Adenine deaminase</fullName>
        <shortName evidence="6">Adenase</shortName>
        <shortName evidence="6">Adenine aminase</shortName>
        <ecNumber evidence="2 6">3.5.4.2</ecNumber>
    </recommendedName>
</protein>
<dbReference type="CDD" id="cd01295">
    <property type="entry name" value="AdeC"/>
    <property type="match status" value="1"/>
</dbReference>
<comment type="catalytic activity">
    <reaction evidence="5 6">
        <text>adenine + H2O + H(+) = hypoxanthine + NH4(+)</text>
        <dbReference type="Rhea" id="RHEA:23688"/>
        <dbReference type="ChEBI" id="CHEBI:15377"/>
        <dbReference type="ChEBI" id="CHEBI:15378"/>
        <dbReference type="ChEBI" id="CHEBI:16708"/>
        <dbReference type="ChEBI" id="CHEBI:17368"/>
        <dbReference type="ChEBI" id="CHEBI:28938"/>
        <dbReference type="EC" id="3.5.4.2"/>
    </reaction>
</comment>
<dbReference type="Pfam" id="PF13382">
    <property type="entry name" value="Adenine_deam_C"/>
    <property type="match status" value="1"/>
</dbReference>
<gene>
    <name evidence="6 9" type="primary">ade</name>
    <name evidence="9" type="ORF">WMO41_15680</name>
</gene>
<evidence type="ECO:0000259" key="8">
    <source>
        <dbReference type="Pfam" id="PF13382"/>
    </source>
</evidence>
<feature type="domain" description="Amidohydrolase-related" evidence="7">
    <location>
        <begin position="67"/>
        <end position="349"/>
    </location>
</feature>
<dbReference type="EC" id="3.5.4.2" evidence="2 6"/>
<dbReference type="GO" id="GO:0000034">
    <property type="term" value="F:adenine deaminase activity"/>
    <property type="evidence" value="ECO:0007669"/>
    <property type="project" value="UniProtKB-EC"/>
</dbReference>
<reference evidence="9 10" key="1">
    <citation type="submission" date="2024-03" db="EMBL/GenBank/DDBJ databases">
        <title>Human intestinal bacterial collection.</title>
        <authorList>
            <person name="Pauvert C."/>
            <person name="Hitch T.C.A."/>
            <person name="Clavel T."/>
        </authorList>
    </citation>
    <scope>NUCLEOTIDE SEQUENCE [LARGE SCALE GENOMIC DNA]</scope>
    <source>
        <strain evidence="9 10">CLA-AP-H27</strain>
    </source>
</reference>
<organism evidence="9 10">
    <name type="scientific">Ventrimonas faecis</name>
    <dbReference type="NCBI Taxonomy" id="3133170"/>
    <lineage>
        <taxon>Bacteria</taxon>
        <taxon>Bacillati</taxon>
        <taxon>Bacillota</taxon>
        <taxon>Clostridia</taxon>
        <taxon>Lachnospirales</taxon>
        <taxon>Lachnospiraceae</taxon>
        <taxon>Ventrimonas</taxon>
    </lineage>
</organism>
<accession>A0ABV1HRY1</accession>
<evidence type="ECO:0000256" key="3">
    <source>
        <dbReference type="ARBA" id="ARBA00022801"/>
    </source>
</evidence>
<keyword evidence="3 6" id="KW-0378">Hydrolase</keyword>
<evidence type="ECO:0000313" key="9">
    <source>
        <dbReference type="EMBL" id="MEQ2564587.1"/>
    </source>
</evidence>
<feature type="domain" description="Adenine deaminase C-terminal" evidence="8">
    <location>
        <begin position="408"/>
        <end position="576"/>
    </location>
</feature>
<dbReference type="PANTHER" id="PTHR11113:SF2">
    <property type="entry name" value="ADENINE DEAMINASE"/>
    <property type="match status" value="1"/>
</dbReference>
<keyword evidence="4 6" id="KW-0464">Manganese</keyword>
<evidence type="ECO:0000256" key="5">
    <source>
        <dbReference type="ARBA" id="ARBA00047720"/>
    </source>
</evidence>
<dbReference type="RefSeq" id="WP_349230571.1">
    <property type="nucleotide sequence ID" value="NZ_JBBMFJ010000060.1"/>
</dbReference>
<sequence>MASTNQFMKQISAAAGRTKAELVLKHAKIVNVFTETVEEGDIAIEDGIIVGIGDYEGDVETDLKGAYVCPGFLDGHIHLESSMVTPSEFERMVLPHGTCGVITDPHEIANVAGIAGIQYMLEATKNLRLDIYFMMPSCVPSTALDESGAELHMEDLLPFYQNKRVLGLAEMMNSYGVLQNAPDCIEKLRKTQEYGKQIDGHAPGLSGKGLNAYVTAGVASDHECSEFEEAREKLARGQWIMVRQGTAAKNLKKLMPVFDTPYYQRAMLVTDDKHPGDLIRGGHIDFIIREAVALGADPIRAIKMGTLHTAEYFGLKKHGAVAPGYRADLTVLNNLRDFQVLRVYKDGKLAAENGKVIFEKATETPEWDAEIKKRVFHSFHCRPIQLSDLALTKKKNQIRVIDLVSHELITKERIENWTELPGLAAGVNPEKDVVKLVALERHEGNGHIGIGFLGNYGLKKGAVATSVGHDSHNLVIAGVTDEDIAAAGNRVVENEGGLAIAVDGKVVLDLPLKIAGLMSELPVEEVDRRLEAMKSLSQELGVHEDVDAFMTLAFVSLPVIPKLRLNTYGVIDTEKQQIMDVFYSI</sequence>
<dbReference type="InterPro" id="IPR026912">
    <property type="entry name" value="Adenine_deam_C"/>
</dbReference>
<evidence type="ECO:0000256" key="6">
    <source>
        <dbReference type="HAMAP-Rule" id="MF_01518"/>
    </source>
</evidence>
<dbReference type="EMBL" id="JBBMFJ010000060">
    <property type="protein sequence ID" value="MEQ2564587.1"/>
    <property type="molecule type" value="Genomic_DNA"/>
</dbReference>
<comment type="cofactor">
    <cofactor evidence="6">
        <name>Mn(2+)</name>
        <dbReference type="ChEBI" id="CHEBI:29035"/>
    </cofactor>
</comment>
<evidence type="ECO:0000256" key="1">
    <source>
        <dbReference type="ARBA" id="ARBA00006773"/>
    </source>
</evidence>
<dbReference type="SUPFAM" id="SSF51556">
    <property type="entry name" value="Metallo-dependent hydrolases"/>
    <property type="match status" value="1"/>
</dbReference>
<dbReference type="SUPFAM" id="SSF51338">
    <property type="entry name" value="Composite domain of metallo-dependent hydrolases"/>
    <property type="match status" value="1"/>
</dbReference>
<keyword evidence="10" id="KW-1185">Reference proteome</keyword>
<comment type="caution">
    <text evidence="9">The sequence shown here is derived from an EMBL/GenBank/DDBJ whole genome shotgun (WGS) entry which is preliminary data.</text>
</comment>
<evidence type="ECO:0000259" key="7">
    <source>
        <dbReference type="Pfam" id="PF01979"/>
    </source>
</evidence>
<dbReference type="Gene3D" id="2.30.40.10">
    <property type="entry name" value="Urease, subunit C, domain 1"/>
    <property type="match status" value="1"/>
</dbReference>
<proteinExistence type="inferred from homology"/>
<evidence type="ECO:0000256" key="2">
    <source>
        <dbReference type="ARBA" id="ARBA00012782"/>
    </source>
</evidence>
<dbReference type="Proteomes" id="UP001437460">
    <property type="component" value="Unassembled WGS sequence"/>
</dbReference>
<dbReference type="HAMAP" id="MF_01518">
    <property type="entry name" value="Adenine_deamin"/>
    <property type="match status" value="1"/>
</dbReference>
<name>A0ABV1HRY1_9FIRM</name>
<dbReference type="InterPro" id="IPR006679">
    <property type="entry name" value="Adenine_deam"/>
</dbReference>
<dbReference type="NCBIfam" id="TIGR01178">
    <property type="entry name" value="ade"/>
    <property type="match status" value="1"/>
</dbReference>
<dbReference type="Gene3D" id="3.20.20.140">
    <property type="entry name" value="Metal-dependent hydrolases"/>
    <property type="match status" value="1"/>
</dbReference>
<dbReference type="PANTHER" id="PTHR11113">
    <property type="entry name" value="N-ACETYLGLUCOSAMINE-6-PHOSPHATE DEACETYLASE"/>
    <property type="match status" value="1"/>
</dbReference>